<feature type="transmembrane region" description="Helical" evidence="5">
    <location>
        <begin position="12"/>
        <end position="35"/>
    </location>
</feature>
<evidence type="ECO:0000256" key="2">
    <source>
        <dbReference type="ARBA" id="ARBA00022692"/>
    </source>
</evidence>
<evidence type="ECO:0000313" key="6">
    <source>
        <dbReference type="EMBL" id="POS02040.1"/>
    </source>
</evidence>
<organism evidence="6 7">
    <name type="scientific">Flavobacterium croceum DSM 17960</name>
    <dbReference type="NCBI Taxonomy" id="1121886"/>
    <lineage>
        <taxon>Bacteria</taxon>
        <taxon>Pseudomonadati</taxon>
        <taxon>Bacteroidota</taxon>
        <taxon>Flavobacteriia</taxon>
        <taxon>Flavobacteriales</taxon>
        <taxon>Flavobacteriaceae</taxon>
        <taxon>Flavobacterium</taxon>
    </lineage>
</organism>
<comment type="caution">
    <text evidence="6">The sequence shown here is derived from an EMBL/GenBank/DDBJ whole genome shotgun (WGS) entry which is preliminary data.</text>
</comment>
<dbReference type="RefSeq" id="WP_103725810.1">
    <property type="nucleotide sequence ID" value="NZ_PQNY01000006.1"/>
</dbReference>
<dbReference type="Pfam" id="PF09685">
    <property type="entry name" value="MamF_MmsF"/>
    <property type="match status" value="1"/>
</dbReference>
<proteinExistence type="predicted"/>
<keyword evidence="2 5" id="KW-0812">Transmembrane</keyword>
<feature type="transmembrane region" description="Helical" evidence="5">
    <location>
        <begin position="56"/>
        <end position="78"/>
    </location>
</feature>
<name>A0A2S4N8L7_9FLAO</name>
<dbReference type="EMBL" id="PQNY01000006">
    <property type="protein sequence ID" value="POS02040.1"/>
    <property type="molecule type" value="Genomic_DNA"/>
</dbReference>
<keyword evidence="7" id="KW-1185">Reference proteome</keyword>
<dbReference type="InterPro" id="IPR019109">
    <property type="entry name" value="MamF_MmsF"/>
</dbReference>
<evidence type="ECO:0000313" key="7">
    <source>
        <dbReference type="Proteomes" id="UP000237056"/>
    </source>
</evidence>
<accession>A0A2S4N8L7</accession>
<protein>
    <recommendedName>
        <fullName evidence="8">Tic20 family protein</fullName>
    </recommendedName>
</protein>
<evidence type="ECO:0000256" key="4">
    <source>
        <dbReference type="ARBA" id="ARBA00023136"/>
    </source>
</evidence>
<feature type="transmembrane region" description="Helical" evidence="5">
    <location>
        <begin position="102"/>
        <end position="132"/>
    </location>
</feature>
<evidence type="ECO:0008006" key="8">
    <source>
        <dbReference type="Google" id="ProtNLM"/>
    </source>
</evidence>
<evidence type="ECO:0000256" key="1">
    <source>
        <dbReference type="ARBA" id="ARBA00004141"/>
    </source>
</evidence>
<evidence type="ECO:0000256" key="3">
    <source>
        <dbReference type="ARBA" id="ARBA00022989"/>
    </source>
</evidence>
<keyword evidence="3 5" id="KW-1133">Transmembrane helix</keyword>
<dbReference type="Proteomes" id="UP000237056">
    <property type="component" value="Unassembled WGS sequence"/>
</dbReference>
<reference evidence="6 7" key="1">
    <citation type="submission" date="2018-01" db="EMBL/GenBank/DDBJ databases">
        <title>Genomic Encyclopedia of Type Strains, Phase I: the one thousand microbial genomes (KMG-I) project.</title>
        <authorList>
            <person name="Goeker M."/>
        </authorList>
    </citation>
    <scope>NUCLEOTIDE SEQUENCE [LARGE SCALE GENOMIC DNA]</scope>
    <source>
        <strain evidence="6 7">DSM 17960</strain>
    </source>
</reference>
<keyword evidence="4 5" id="KW-0472">Membrane</keyword>
<sequence>MTSNEKNTATFIHLSMLTQYFIPFGNYIFPAIIWASKKESSNYINHHGKQALNFQLSIFLYSILLLLVSIPTLLYTFFKNSNFFELIYKHNNYSERFNLENISGVVVLACIALLIFALLKIFEFVLILIGALKASEGIEYKYPMTINFFK</sequence>
<evidence type="ECO:0000256" key="5">
    <source>
        <dbReference type="SAM" id="Phobius"/>
    </source>
</evidence>
<dbReference type="AlphaFoldDB" id="A0A2S4N8L7"/>
<dbReference type="OrthoDB" id="9808930at2"/>
<comment type="subcellular location">
    <subcellularLocation>
        <location evidence="1">Membrane</location>
        <topology evidence="1">Multi-pass membrane protein</topology>
    </subcellularLocation>
</comment>
<gene>
    <name evidence="6" type="ORF">Q361_106103</name>
</gene>